<dbReference type="Pfam" id="PF01137">
    <property type="entry name" value="RTC"/>
    <property type="match status" value="1"/>
</dbReference>
<dbReference type="GO" id="GO:0004521">
    <property type="term" value="F:RNA endonuclease activity"/>
    <property type="evidence" value="ECO:0007669"/>
    <property type="project" value="TreeGrafter"/>
</dbReference>
<dbReference type="Proteomes" id="UP001162131">
    <property type="component" value="Unassembled WGS sequence"/>
</dbReference>
<dbReference type="InterPro" id="IPR036553">
    <property type="entry name" value="RPTC_insert"/>
</dbReference>
<dbReference type="InterPro" id="IPR013792">
    <property type="entry name" value="RNA3'P_cycl/enolpyr_Trfase_a/b"/>
</dbReference>
<accession>A0AAU9JBF6</accession>
<organism evidence="8 9">
    <name type="scientific">Blepharisma stoltei</name>
    <dbReference type="NCBI Taxonomy" id="1481888"/>
    <lineage>
        <taxon>Eukaryota</taxon>
        <taxon>Sar</taxon>
        <taxon>Alveolata</taxon>
        <taxon>Ciliophora</taxon>
        <taxon>Postciliodesmatophora</taxon>
        <taxon>Heterotrichea</taxon>
        <taxon>Heterotrichida</taxon>
        <taxon>Blepharismidae</taxon>
        <taxon>Blepharisma</taxon>
    </lineage>
</organism>
<evidence type="ECO:0000259" key="6">
    <source>
        <dbReference type="Pfam" id="PF01137"/>
    </source>
</evidence>
<keyword evidence="4" id="KW-0539">Nucleus</keyword>
<dbReference type="NCBIfam" id="TIGR03400">
    <property type="entry name" value="18S_RNA_Rcl1p"/>
    <property type="match status" value="1"/>
</dbReference>
<dbReference type="Gene3D" id="3.30.360.20">
    <property type="entry name" value="RNA 3'-terminal phosphate cyclase, insert domain"/>
    <property type="match status" value="1"/>
</dbReference>
<dbReference type="InterPro" id="IPR000228">
    <property type="entry name" value="RNA3'_term_phos_cyc"/>
</dbReference>
<dbReference type="SUPFAM" id="SSF55205">
    <property type="entry name" value="EPT/RTPC-like"/>
    <property type="match status" value="1"/>
</dbReference>
<dbReference type="Gene3D" id="3.65.10.20">
    <property type="entry name" value="RNA 3'-terminal phosphate cyclase domain"/>
    <property type="match status" value="1"/>
</dbReference>
<evidence type="ECO:0000259" key="7">
    <source>
        <dbReference type="Pfam" id="PF05189"/>
    </source>
</evidence>
<dbReference type="GO" id="GO:0005730">
    <property type="term" value="C:nucleolus"/>
    <property type="evidence" value="ECO:0007669"/>
    <property type="project" value="UniProtKB-SubCell"/>
</dbReference>
<evidence type="ECO:0000256" key="2">
    <source>
        <dbReference type="ARBA" id="ARBA00007089"/>
    </source>
</evidence>
<keyword evidence="3" id="KW-0690">Ribosome biogenesis</keyword>
<dbReference type="AlphaFoldDB" id="A0AAU9JBF6"/>
<comment type="caution">
    <text evidence="8">The sequence shown here is derived from an EMBL/GenBank/DDBJ whole genome shotgun (WGS) entry which is preliminary data.</text>
</comment>
<proteinExistence type="inferred from homology"/>
<comment type="subcellular location">
    <subcellularLocation>
        <location evidence="1">Nucleus</location>
        <location evidence="1">Nucleolus</location>
    </subcellularLocation>
</comment>
<dbReference type="InterPro" id="IPR023797">
    <property type="entry name" value="RNA3'_phos_cyclase_dom"/>
</dbReference>
<dbReference type="InterPro" id="IPR013791">
    <property type="entry name" value="RNA3'-term_phos_cycl_insert"/>
</dbReference>
<gene>
    <name evidence="8" type="ORF">BSTOLATCC_MIC28908</name>
</gene>
<evidence type="ECO:0008006" key="10">
    <source>
        <dbReference type="Google" id="ProtNLM"/>
    </source>
</evidence>
<name>A0AAU9JBF6_9CILI</name>
<evidence type="ECO:0000256" key="4">
    <source>
        <dbReference type="ARBA" id="ARBA00023242"/>
    </source>
</evidence>
<dbReference type="PANTHER" id="PTHR11096">
    <property type="entry name" value="RNA 3' TERMINAL PHOSPHATE CYCLASE"/>
    <property type="match status" value="1"/>
</dbReference>
<evidence type="ECO:0000256" key="1">
    <source>
        <dbReference type="ARBA" id="ARBA00004604"/>
    </source>
</evidence>
<keyword evidence="9" id="KW-1185">Reference proteome</keyword>
<dbReference type="PANTHER" id="PTHR11096:SF1">
    <property type="entry name" value="RNA 3'-TERMINAL PHOSPHATE CYCLASE-LIKE PROTEIN"/>
    <property type="match status" value="1"/>
</dbReference>
<evidence type="ECO:0000256" key="5">
    <source>
        <dbReference type="SAM" id="MobiDB-lite"/>
    </source>
</evidence>
<sequence>MEFKGSSLFRYRIICSILAGTPIIISEIRSDSEYPGLADYEVKYLELIAKLMNGSIIDVNETGTRLRFTPGIITNNPTLDLIEHDCGTERGLGYFIEGILPFVMFGKNKLNINLIGVTNEMLDIGVDIIQYVQIPLIKKFGVEEIDIKILSRGNNGKVNLKATPIRKFNSDINLVDTGKIKRVRGVAYTSKINAQMGNRAAYAAKGHLHSFLPDIWINTDHHKSETALLGIVLVAETNTGALLSSEYMRGEESTIEDLETEVPEDLGTLAVYQLLDEIFYGGYVDTSNQCLVLLLMALSTSKSSLRLGRLSQSAVEVLRLIKKMFRVTFTLQDTENPGEDDIKEEEEGSEEEGDEEDYQEIELENPLVENLPRNVIATCVGIGYENMARIGF</sequence>
<protein>
    <recommendedName>
        <fullName evidence="10">RNA 3'-terminal phosphate cyclase-like protein</fullName>
    </recommendedName>
</protein>
<comment type="similarity">
    <text evidence="2">Belongs to the RNA 3'-terminal cyclase family. Type 2 subfamily.</text>
</comment>
<dbReference type="GO" id="GO:0000479">
    <property type="term" value="P:endonucleolytic cleavage of tricistronic rRNA transcript (SSU-rRNA, 5.8S rRNA, LSU-rRNA)"/>
    <property type="evidence" value="ECO:0007669"/>
    <property type="project" value="TreeGrafter"/>
</dbReference>
<evidence type="ECO:0000313" key="8">
    <source>
        <dbReference type="EMBL" id="CAG9321632.1"/>
    </source>
</evidence>
<dbReference type="InterPro" id="IPR037136">
    <property type="entry name" value="RNA3'_phos_cyclase_dom_sf"/>
</dbReference>
<dbReference type="EMBL" id="CAJZBQ010000028">
    <property type="protein sequence ID" value="CAG9321632.1"/>
    <property type="molecule type" value="Genomic_DNA"/>
</dbReference>
<feature type="domain" description="RNA 3'-terminal phosphate cyclase" evidence="6">
    <location>
        <begin position="2"/>
        <end position="330"/>
    </location>
</feature>
<dbReference type="Pfam" id="PF05189">
    <property type="entry name" value="RTC_insert"/>
    <property type="match status" value="1"/>
</dbReference>
<evidence type="ECO:0000313" key="9">
    <source>
        <dbReference type="Proteomes" id="UP001162131"/>
    </source>
</evidence>
<reference evidence="8" key="1">
    <citation type="submission" date="2021-09" db="EMBL/GenBank/DDBJ databases">
        <authorList>
            <consortium name="AG Swart"/>
            <person name="Singh M."/>
            <person name="Singh A."/>
            <person name="Seah K."/>
            <person name="Emmerich C."/>
        </authorList>
    </citation>
    <scope>NUCLEOTIDE SEQUENCE</scope>
    <source>
        <strain evidence="8">ATCC30299</strain>
    </source>
</reference>
<evidence type="ECO:0000256" key="3">
    <source>
        <dbReference type="ARBA" id="ARBA00022517"/>
    </source>
</evidence>
<feature type="compositionally biased region" description="Acidic residues" evidence="5">
    <location>
        <begin position="336"/>
        <end position="360"/>
    </location>
</feature>
<dbReference type="InterPro" id="IPR016443">
    <property type="entry name" value="RNA3'_term_phos_cyc_type_2"/>
</dbReference>
<feature type="domain" description="RNA 3'-terminal phosphate cyclase insert" evidence="7">
    <location>
        <begin position="176"/>
        <end position="278"/>
    </location>
</feature>
<feature type="region of interest" description="Disordered" evidence="5">
    <location>
        <begin position="334"/>
        <end position="360"/>
    </location>
</feature>